<dbReference type="Pfam" id="PF21597">
    <property type="entry name" value="TetR_C_43"/>
    <property type="match status" value="1"/>
</dbReference>
<dbReference type="InterPro" id="IPR049445">
    <property type="entry name" value="TetR_SbtR-like_C"/>
</dbReference>
<reference evidence="7 8" key="1">
    <citation type="journal article" date="2014" name="Int. J. Syst. Evol. Microbiol.">
        <title>Complete genome sequence of Corynebacterium casei LMG S-19264T (=DSM 44701T), isolated from a smear-ripened cheese.</title>
        <authorList>
            <consortium name="US DOE Joint Genome Institute (JGI-PGF)"/>
            <person name="Walter F."/>
            <person name="Albersmeier A."/>
            <person name="Kalinowski J."/>
            <person name="Ruckert C."/>
        </authorList>
    </citation>
    <scope>NUCLEOTIDE SEQUENCE [LARGE SCALE GENOMIC DNA]</scope>
    <source>
        <strain evidence="7 8">CGMCC 4.7111</strain>
    </source>
</reference>
<feature type="region of interest" description="Disordered" evidence="5">
    <location>
        <begin position="271"/>
        <end position="295"/>
    </location>
</feature>
<evidence type="ECO:0000256" key="4">
    <source>
        <dbReference type="PROSITE-ProRule" id="PRU00335"/>
    </source>
</evidence>
<evidence type="ECO:0000256" key="2">
    <source>
        <dbReference type="ARBA" id="ARBA00023125"/>
    </source>
</evidence>
<dbReference type="GO" id="GO:0000976">
    <property type="term" value="F:transcription cis-regulatory region binding"/>
    <property type="evidence" value="ECO:0007669"/>
    <property type="project" value="TreeGrafter"/>
</dbReference>
<dbReference type="AlphaFoldDB" id="A0A917XZP6"/>
<dbReference type="SUPFAM" id="SSF48498">
    <property type="entry name" value="Tetracyclin repressor-like, C-terminal domain"/>
    <property type="match status" value="1"/>
</dbReference>
<evidence type="ECO:0000313" key="7">
    <source>
        <dbReference type="EMBL" id="GGN59836.1"/>
    </source>
</evidence>
<keyword evidence="8" id="KW-1185">Reference proteome</keyword>
<dbReference type="InterPro" id="IPR001647">
    <property type="entry name" value="HTH_TetR"/>
</dbReference>
<gene>
    <name evidence="7" type="ORF">GCM10011579_024360</name>
</gene>
<dbReference type="PANTHER" id="PTHR30055">
    <property type="entry name" value="HTH-TYPE TRANSCRIPTIONAL REGULATOR RUTR"/>
    <property type="match status" value="1"/>
</dbReference>
<dbReference type="GO" id="GO:0003700">
    <property type="term" value="F:DNA-binding transcription factor activity"/>
    <property type="evidence" value="ECO:0007669"/>
    <property type="project" value="TreeGrafter"/>
</dbReference>
<dbReference type="Proteomes" id="UP000600365">
    <property type="component" value="Unassembled WGS sequence"/>
</dbReference>
<dbReference type="SUPFAM" id="SSF46689">
    <property type="entry name" value="Homeodomain-like"/>
    <property type="match status" value="1"/>
</dbReference>
<keyword evidence="2 4" id="KW-0238">DNA-binding</keyword>
<dbReference type="InterPro" id="IPR036271">
    <property type="entry name" value="Tet_transcr_reg_TetR-rel_C_sf"/>
</dbReference>
<evidence type="ECO:0000256" key="5">
    <source>
        <dbReference type="SAM" id="MobiDB-lite"/>
    </source>
</evidence>
<evidence type="ECO:0000256" key="1">
    <source>
        <dbReference type="ARBA" id="ARBA00023015"/>
    </source>
</evidence>
<dbReference type="PROSITE" id="PS00276">
    <property type="entry name" value="CHANNEL_COLICIN"/>
    <property type="match status" value="1"/>
</dbReference>
<dbReference type="GO" id="GO:0140911">
    <property type="term" value="F:pore-forming activity"/>
    <property type="evidence" value="ECO:0007669"/>
    <property type="project" value="InterPro"/>
</dbReference>
<evidence type="ECO:0000313" key="8">
    <source>
        <dbReference type="Proteomes" id="UP000600365"/>
    </source>
</evidence>
<feature type="region of interest" description="Disordered" evidence="5">
    <location>
        <begin position="1"/>
        <end position="63"/>
    </location>
</feature>
<evidence type="ECO:0000256" key="3">
    <source>
        <dbReference type="ARBA" id="ARBA00023163"/>
    </source>
</evidence>
<feature type="DNA-binding region" description="H-T-H motif" evidence="4">
    <location>
        <begin position="114"/>
        <end position="133"/>
    </location>
</feature>
<dbReference type="PANTHER" id="PTHR30055:SF234">
    <property type="entry name" value="HTH-TYPE TRANSCRIPTIONAL REGULATOR BETI"/>
    <property type="match status" value="1"/>
</dbReference>
<feature type="compositionally biased region" description="Low complexity" evidence="5">
    <location>
        <begin position="1"/>
        <end position="25"/>
    </location>
</feature>
<dbReference type="InterPro" id="IPR050109">
    <property type="entry name" value="HTH-type_TetR-like_transc_reg"/>
</dbReference>
<dbReference type="GO" id="GO:0016020">
    <property type="term" value="C:membrane"/>
    <property type="evidence" value="ECO:0007669"/>
    <property type="project" value="InterPro"/>
</dbReference>
<comment type="caution">
    <text evidence="7">The sequence shown here is derived from an EMBL/GenBank/DDBJ whole genome shotgun (WGS) entry which is preliminary data.</text>
</comment>
<dbReference type="Pfam" id="PF00440">
    <property type="entry name" value="TetR_N"/>
    <property type="match status" value="1"/>
</dbReference>
<dbReference type="EMBL" id="BMMM01000003">
    <property type="protein sequence ID" value="GGN59836.1"/>
    <property type="molecule type" value="Genomic_DNA"/>
</dbReference>
<name>A0A917XZP6_9ACTN</name>
<dbReference type="GO" id="GO:0031640">
    <property type="term" value="P:killing of cells of another organism"/>
    <property type="evidence" value="ECO:0007669"/>
    <property type="project" value="InterPro"/>
</dbReference>
<dbReference type="Gene3D" id="1.10.357.10">
    <property type="entry name" value="Tetracycline Repressor, domain 2"/>
    <property type="match status" value="1"/>
</dbReference>
<proteinExistence type="predicted"/>
<dbReference type="PRINTS" id="PR00455">
    <property type="entry name" value="HTHTETR"/>
</dbReference>
<accession>A0A917XZP6</accession>
<dbReference type="InterPro" id="IPR009057">
    <property type="entry name" value="Homeodomain-like_sf"/>
</dbReference>
<keyword evidence="3" id="KW-0804">Transcription</keyword>
<dbReference type="PROSITE" id="PS50977">
    <property type="entry name" value="HTH_TETR_2"/>
    <property type="match status" value="1"/>
</dbReference>
<evidence type="ECO:0000259" key="6">
    <source>
        <dbReference type="PROSITE" id="PS50977"/>
    </source>
</evidence>
<dbReference type="GO" id="GO:0050829">
    <property type="term" value="P:defense response to Gram-negative bacterium"/>
    <property type="evidence" value="ECO:0007669"/>
    <property type="project" value="InterPro"/>
</dbReference>
<sequence>MTTSAPDSSTPASASPASTPAIHAPPTAPPPPSTSAVSAIGPPLPPKWGVLPGSRSDDNISTGEWSPVLLKGECMTVGANGPDAVRRRRDARRNRELLVEAAREAFAEQGLDAPLDMIARRAGVGNATLYRHFPSRAALVDEVFRDTLTETMAAGERARTTKDAWTGLLDYLDAIFTGLAADRGAIDLMTTRLENVATLEAVHAHNRETVDVLLRRGREQGTVRGDLTTEDLLFALAALSRAVPALTIAAPDAWRRALALLLDGLRASPTTAPLPEPSLTPAQLGDALGHLGPHR</sequence>
<dbReference type="InterPro" id="IPR000293">
    <property type="entry name" value="Channel_colicin_C"/>
</dbReference>
<protein>
    <recommendedName>
        <fullName evidence="6">HTH tetR-type domain-containing protein</fullName>
    </recommendedName>
</protein>
<keyword evidence="1" id="KW-0805">Transcription regulation</keyword>
<organism evidence="7 8">
    <name type="scientific">Streptomyces albiflavescens</name>
    <dbReference type="NCBI Taxonomy" id="1623582"/>
    <lineage>
        <taxon>Bacteria</taxon>
        <taxon>Bacillati</taxon>
        <taxon>Actinomycetota</taxon>
        <taxon>Actinomycetes</taxon>
        <taxon>Kitasatosporales</taxon>
        <taxon>Streptomycetaceae</taxon>
        <taxon>Streptomyces</taxon>
    </lineage>
</organism>
<feature type="domain" description="HTH tetR-type" evidence="6">
    <location>
        <begin position="92"/>
        <end position="151"/>
    </location>
</feature>